<dbReference type="Gene3D" id="1.10.3210.10">
    <property type="entry name" value="Hypothetical protein af1432"/>
    <property type="match status" value="1"/>
</dbReference>
<sequence>MDITVSEDIDSEFLEVVRDILEDREFKKLNCFRQHLKTTRFMHSLNVSYISWCLARRFRCDARAAARAGLLHDFFLYDFRDKQPTRELQAFYHPKVAAYNSTNHFNISEKEANAILSHMFPLGPLPTSKEAWLITCADKICATMELFQLHIALAKPGRVKISAA</sequence>
<evidence type="ECO:0000259" key="1">
    <source>
        <dbReference type="SMART" id="SM00471"/>
    </source>
</evidence>
<keyword evidence="3" id="KW-1185">Reference proteome</keyword>
<evidence type="ECO:0000313" key="3">
    <source>
        <dbReference type="Proteomes" id="UP000515860"/>
    </source>
</evidence>
<dbReference type="Proteomes" id="UP000515860">
    <property type="component" value="Chromosome"/>
</dbReference>
<dbReference type="Pfam" id="PF01966">
    <property type="entry name" value="HD"/>
    <property type="match status" value="1"/>
</dbReference>
<name>A0A7G9GG88_9FIRM</name>
<dbReference type="SUPFAM" id="SSF109604">
    <property type="entry name" value="HD-domain/PDEase-like"/>
    <property type="match status" value="1"/>
</dbReference>
<dbReference type="SMART" id="SM00471">
    <property type="entry name" value="HDc"/>
    <property type="match status" value="1"/>
</dbReference>
<dbReference type="EMBL" id="CP060635">
    <property type="protein sequence ID" value="QNM09820.1"/>
    <property type="molecule type" value="Genomic_DNA"/>
</dbReference>
<reference evidence="2 3" key="1">
    <citation type="submission" date="2020-08" db="EMBL/GenBank/DDBJ databases">
        <authorList>
            <person name="Liu C."/>
            <person name="Sun Q."/>
        </authorList>
    </citation>
    <scope>NUCLEOTIDE SEQUENCE [LARGE SCALE GENOMIC DNA]</scope>
    <source>
        <strain evidence="2 3">NSJ-29</strain>
    </source>
</reference>
<dbReference type="InterPro" id="IPR003607">
    <property type="entry name" value="HD/PDEase_dom"/>
</dbReference>
<dbReference type="InterPro" id="IPR006674">
    <property type="entry name" value="HD_domain"/>
</dbReference>
<gene>
    <name evidence="2" type="ORF">H9Q79_05915</name>
</gene>
<organism evidence="2 3">
    <name type="scientific">Wansuia hejianensis</name>
    <dbReference type="NCBI Taxonomy" id="2763667"/>
    <lineage>
        <taxon>Bacteria</taxon>
        <taxon>Bacillati</taxon>
        <taxon>Bacillota</taxon>
        <taxon>Clostridia</taxon>
        <taxon>Lachnospirales</taxon>
        <taxon>Lachnospiraceae</taxon>
        <taxon>Wansuia</taxon>
    </lineage>
</organism>
<dbReference type="KEGG" id="whj:H9Q79_05915"/>
<proteinExistence type="predicted"/>
<evidence type="ECO:0000313" key="2">
    <source>
        <dbReference type="EMBL" id="QNM09820.1"/>
    </source>
</evidence>
<accession>A0A7G9GG88</accession>
<protein>
    <submittedName>
        <fullName evidence="2">HD domain-containing protein</fullName>
    </submittedName>
</protein>
<dbReference type="AlphaFoldDB" id="A0A7G9GG88"/>
<feature type="domain" description="HD/PDEase" evidence="1">
    <location>
        <begin position="36"/>
        <end position="152"/>
    </location>
</feature>
<dbReference type="RefSeq" id="WP_249329403.1">
    <property type="nucleotide sequence ID" value="NZ_CP060635.1"/>
</dbReference>